<evidence type="ECO:0000313" key="3">
    <source>
        <dbReference type="Proteomes" id="UP000243745"/>
    </source>
</evidence>
<sequence>MAGWNLKNGTITDYRPTEDHIWSLFNYVFSESCSKRNTYKFGLIKSLLDNAFNGSERSEGIFFSYRQLFARFAENYWNLVVKYDLRQMKPDGKSVYSKVETILKEAVGSESLLSFLEFSSLDEIRLESVIRKVTDECKKYVIGALYSDFDGIIYSFDLKDAGLVLNRTVYEFMLKYKTELEKLNYYSWAKFLERVNQDSMVVRVLDKLELATPKRSDLSFYREILRKEFEENTCFYCGRKLKDTGIHVDHFIPWSFVKDDKLWNFVLACPTCNERKNNRLPDRDLLLKIEDRNRIIMQSDDIIVRNDFACYSDDLLDRMWQYARLSGLKEYSGNLRL</sequence>
<dbReference type="RefSeq" id="WP_031579339.1">
    <property type="nucleotide sequence ID" value="NZ_FOXF01000004.1"/>
</dbReference>
<keyword evidence="3" id="KW-1185">Reference proteome</keyword>
<keyword evidence="2" id="KW-0540">Nuclease</keyword>
<keyword evidence="2" id="KW-0255">Endonuclease</keyword>
<accession>A0A662ZGF5</accession>
<dbReference type="AlphaFoldDB" id="A0A662ZGF5"/>
<dbReference type="InterPro" id="IPR003615">
    <property type="entry name" value="HNH_nuc"/>
</dbReference>
<gene>
    <name evidence="2" type="ORF">SAMN02910344_00415</name>
</gene>
<keyword evidence="2" id="KW-0378">Hydrolase</keyword>
<evidence type="ECO:0000313" key="2">
    <source>
        <dbReference type="EMBL" id="SFP08543.1"/>
    </source>
</evidence>
<dbReference type="GO" id="GO:0004519">
    <property type="term" value="F:endonuclease activity"/>
    <property type="evidence" value="ECO:0007669"/>
    <property type="project" value="UniProtKB-KW"/>
</dbReference>
<name>A0A662ZGF5_9GAMM</name>
<feature type="domain" description="HNH nuclease" evidence="1">
    <location>
        <begin position="224"/>
        <end position="274"/>
    </location>
</feature>
<dbReference type="CDD" id="cd00085">
    <property type="entry name" value="HNHc"/>
    <property type="match status" value="1"/>
</dbReference>
<organism evidence="2 3">
    <name type="scientific">Ruminobacter amylophilus</name>
    <dbReference type="NCBI Taxonomy" id="867"/>
    <lineage>
        <taxon>Bacteria</taxon>
        <taxon>Pseudomonadati</taxon>
        <taxon>Pseudomonadota</taxon>
        <taxon>Gammaproteobacteria</taxon>
        <taxon>Aeromonadales</taxon>
        <taxon>Succinivibrionaceae</taxon>
        <taxon>Ruminobacter</taxon>
    </lineage>
</organism>
<dbReference type="OrthoDB" id="9804086at2"/>
<proteinExistence type="predicted"/>
<dbReference type="SMART" id="SM00507">
    <property type="entry name" value="HNHc"/>
    <property type="match status" value="1"/>
</dbReference>
<dbReference type="Proteomes" id="UP000243745">
    <property type="component" value="Unassembled WGS sequence"/>
</dbReference>
<dbReference type="Gene3D" id="1.10.30.50">
    <property type="match status" value="1"/>
</dbReference>
<dbReference type="Pfam" id="PF13395">
    <property type="entry name" value="HNH_4"/>
    <property type="match status" value="1"/>
</dbReference>
<evidence type="ECO:0000259" key="1">
    <source>
        <dbReference type="SMART" id="SM00507"/>
    </source>
</evidence>
<protein>
    <submittedName>
        <fullName evidence="2">HNH endonuclease</fullName>
    </submittedName>
</protein>
<dbReference type="EMBL" id="FOXF01000004">
    <property type="protein sequence ID" value="SFP08543.1"/>
    <property type="molecule type" value="Genomic_DNA"/>
</dbReference>
<reference evidence="2 3" key="1">
    <citation type="submission" date="2016-10" db="EMBL/GenBank/DDBJ databases">
        <authorList>
            <person name="Varghese N."/>
            <person name="Submissions S."/>
        </authorList>
    </citation>
    <scope>NUCLEOTIDE SEQUENCE [LARGE SCALE GENOMIC DNA]</scope>
    <source>
        <strain evidence="2 3">DSM 1361</strain>
    </source>
</reference>